<keyword evidence="3" id="KW-0238">DNA-binding</keyword>
<reference evidence="6 7" key="1">
    <citation type="submission" date="2018-06" db="EMBL/GenBank/DDBJ databases">
        <authorList>
            <consortium name="Pathogen Informatics"/>
            <person name="Doyle S."/>
        </authorList>
    </citation>
    <scope>NUCLEOTIDE SEQUENCE [LARGE SCALE GENOMIC DNA]</scope>
    <source>
        <strain evidence="6 7">NCTC9637</strain>
    </source>
</reference>
<dbReference type="Pfam" id="PF00126">
    <property type="entry name" value="HTH_1"/>
    <property type="match status" value="1"/>
</dbReference>
<dbReference type="GO" id="GO:0003677">
    <property type="term" value="F:DNA binding"/>
    <property type="evidence" value="ECO:0007669"/>
    <property type="project" value="UniProtKB-KW"/>
</dbReference>
<dbReference type="Proteomes" id="UP000255099">
    <property type="component" value="Unassembled WGS sequence"/>
</dbReference>
<organism evidence="6 7">
    <name type="scientific">Klebsiella pneumoniae</name>
    <dbReference type="NCBI Taxonomy" id="573"/>
    <lineage>
        <taxon>Bacteria</taxon>
        <taxon>Pseudomonadati</taxon>
        <taxon>Pseudomonadota</taxon>
        <taxon>Gammaproteobacteria</taxon>
        <taxon>Enterobacterales</taxon>
        <taxon>Enterobacteriaceae</taxon>
        <taxon>Klebsiella/Raoultella group</taxon>
        <taxon>Klebsiella</taxon>
        <taxon>Klebsiella pneumoniae complex</taxon>
    </lineage>
</organism>
<evidence type="ECO:0000256" key="1">
    <source>
        <dbReference type="ARBA" id="ARBA00009437"/>
    </source>
</evidence>
<evidence type="ECO:0000256" key="4">
    <source>
        <dbReference type="ARBA" id="ARBA00023163"/>
    </source>
</evidence>
<dbReference type="GO" id="GO:0005829">
    <property type="term" value="C:cytosol"/>
    <property type="evidence" value="ECO:0007669"/>
    <property type="project" value="TreeGrafter"/>
</dbReference>
<keyword evidence="4" id="KW-0804">Transcription</keyword>
<accession>A0A377VZP5</accession>
<evidence type="ECO:0000256" key="2">
    <source>
        <dbReference type="ARBA" id="ARBA00023015"/>
    </source>
</evidence>
<proteinExistence type="inferred from homology"/>
<evidence type="ECO:0000313" key="6">
    <source>
        <dbReference type="EMBL" id="STT48020.1"/>
    </source>
</evidence>
<sequence>MPVNFDFNDLYAFRALMEYGSFRLAAESICLSQSALSRRIEKLETALGNRLFDRTTRRVTLTLYGQNFAERSEQLLAHVETVLADISQVSKARTGLVTVATVPSAAYYFMPEIIRSFQARYPQVRIRLIDSSVGNVIEAVSSGQADFGLCFAKNLPASIEFTPLADDRYVAACRHDHPLARNTHLSWQAYFEQDYIGLDRVSGNRMLLDRELAHLTPARPSICETRHVTTMLGWWKRASALPPCPRCRCPPGSIPFSALCRSPTRWSRVR</sequence>
<dbReference type="InterPro" id="IPR036390">
    <property type="entry name" value="WH_DNA-bd_sf"/>
</dbReference>
<dbReference type="EMBL" id="UGLB01000003">
    <property type="protein sequence ID" value="STT48020.1"/>
    <property type="molecule type" value="Genomic_DNA"/>
</dbReference>
<dbReference type="Pfam" id="PF03466">
    <property type="entry name" value="LysR_substrate"/>
    <property type="match status" value="1"/>
</dbReference>
<dbReference type="GO" id="GO:0003700">
    <property type="term" value="F:DNA-binding transcription factor activity"/>
    <property type="evidence" value="ECO:0007669"/>
    <property type="project" value="InterPro"/>
</dbReference>
<dbReference type="Gene3D" id="1.10.10.10">
    <property type="entry name" value="Winged helix-like DNA-binding domain superfamily/Winged helix DNA-binding domain"/>
    <property type="match status" value="1"/>
</dbReference>
<gene>
    <name evidence="6" type="primary">cynR_6</name>
    <name evidence="6" type="ORF">NCTC9637_02955</name>
</gene>
<feature type="domain" description="HTH lysR-type" evidence="5">
    <location>
        <begin position="5"/>
        <end position="62"/>
    </location>
</feature>
<dbReference type="SUPFAM" id="SSF46785">
    <property type="entry name" value="Winged helix' DNA-binding domain"/>
    <property type="match status" value="1"/>
</dbReference>
<dbReference type="PANTHER" id="PTHR30419">
    <property type="entry name" value="HTH-TYPE TRANSCRIPTIONAL REGULATOR YBHD"/>
    <property type="match status" value="1"/>
</dbReference>
<dbReference type="PRINTS" id="PR00039">
    <property type="entry name" value="HTHLYSR"/>
</dbReference>
<protein>
    <submittedName>
        <fullName evidence="6">LysR family transcriptional regulator YbhD</fullName>
    </submittedName>
</protein>
<comment type="similarity">
    <text evidence="1">Belongs to the LysR transcriptional regulatory family.</text>
</comment>
<dbReference type="InterPro" id="IPR000847">
    <property type="entry name" value="LysR_HTH_N"/>
</dbReference>
<dbReference type="PANTHER" id="PTHR30419:SF8">
    <property type="entry name" value="NITROGEN ASSIMILATION TRANSCRIPTIONAL ACTIVATOR-RELATED"/>
    <property type="match status" value="1"/>
</dbReference>
<dbReference type="InterPro" id="IPR036388">
    <property type="entry name" value="WH-like_DNA-bd_sf"/>
</dbReference>
<keyword evidence="2" id="KW-0805">Transcription regulation</keyword>
<name>A0A377VZP5_KLEPN</name>
<evidence type="ECO:0000313" key="7">
    <source>
        <dbReference type="Proteomes" id="UP000255099"/>
    </source>
</evidence>
<dbReference type="InterPro" id="IPR050950">
    <property type="entry name" value="HTH-type_LysR_regulators"/>
</dbReference>
<evidence type="ECO:0000259" key="5">
    <source>
        <dbReference type="PROSITE" id="PS50931"/>
    </source>
</evidence>
<dbReference type="AlphaFoldDB" id="A0A377VZP5"/>
<dbReference type="FunFam" id="1.10.10.10:FF:000001">
    <property type="entry name" value="LysR family transcriptional regulator"/>
    <property type="match status" value="1"/>
</dbReference>
<dbReference type="PROSITE" id="PS50931">
    <property type="entry name" value="HTH_LYSR"/>
    <property type="match status" value="1"/>
</dbReference>
<dbReference type="SUPFAM" id="SSF53850">
    <property type="entry name" value="Periplasmic binding protein-like II"/>
    <property type="match status" value="1"/>
</dbReference>
<evidence type="ECO:0000256" key="3">
    <source>
        <dbReference type="ARBA" id="ARBA00023125"/>
    </source>
</evidence>
<dbReference type="Gene3D" id="3.40.190.290">
    <property type="match status" value="1"/>
</dbReference>
<dbReference type="InterPro" id="IPR005119">
    <property type="entry name" value="LysR_subst-bd"/>
</dbReference>